<keyword evidence="4" id="KW-1185">Reference proteome</keyword>
<comment type="caution">
    <text evidence="3">The sequence shown here is derived from an EMBL/GenBank/DDBJ whole genome shotgun (WGS) entry which is preliminary data.</text>
</comment>
<reference evidence="3 4" key="1">
    <citation type="submission" date="2021-06" db="EMBL/GenBank/DDBJ databases">
        <title>Caerostris extrusa draft genome.</title>
        <authorList>
            <person name="Kono N."/>
            <person name="Arakawa K."/>
        </authorList>
    </citation>
    <scope>NUCLEOTIDE SEQUENCE [LARGE SCALE GENOMIC DNA]</scope>
</reference>
<dbReference type="SUPFAM" id="SSF75001">
    <property type="entry name" value="Dipeptidyl peptidase I (cathepsin C), exclusion domain"/>
    <property type="match status" value="1"/>
</dbReference>
<dbReference type="InterPro" id="IPR014882">
    <property type="entry name" value="CathepsinC_exc"/>
</dbReference>
<keyword evidence="1" id="KW-0732">Signal</keyword>
<feature type="domain" description="Cathepsin C exclusion" evidence="2">
    <location>
        <begin position="19"/>
        <end position="81"/>
    </location>
</feature>
<dbReference type="EMBL" id="BPLR01008335">
    <property type="protein sequence ID" value="GIY23989.1"/>
    <property type="molecule type" value="Genomic_DNA"/>
</dbReference>
<feature type="chain" id="PRO_5043966218" evidence="1">
    <location>
        <begin position="19"/>
        <end position="139"/>
    </location>
</feature>
<dbReference type="Gene3D" id="2.40.128.80">
    <property type="entry name" value="Cathepsin C, exclusion domain"/>
    <property type="match status" value="1"/>
</dbReference>
<name>A0AAV4RR28_CAEEX</name>
<accession>A0AAV4RR28</accession>
<protein>
    <submittedName>
        <fullName evidence="3">Cathepsin C</fullName>
    </submittedName>
</protein>
<organism evidence="3 4">
    <name type="scientific">Caerostris extrusa</name>
    <name type="common">Bark spider</name>
    <name type="synonym">Caerostris bankana</name>
    <dbReference type="NCBI Taxonomy" id="172846"/>
    <lineage>
        <taxon>Eukaryota</taxon>
        <taxon>Metazoa</taxon>
        <taxon>Ecdysozoa</taxon>
        <taxon>Arthropoda</taxon>
        <taxon>Chelicerata</taxon>
        <taxon>Arachnida</taxon>
        <taxon>Araneae</taxon>
        <taxon>Araneomorphae</taxon>
        <taxon>Entelegynae</taxon>
        <taxon>Araneoidea</taxon>
        <taxon>Araneidae</taxon>
        <taxon>Caerostris</taxon>
    </lineage>
</organism>
<evidence type="ECO:0000259" key="2">
    <source>
        <dbReference type="Pfam" id="PF08773"/>
    </source>
</evidence>
<dbReference type="Proteomes" id="UP001054945">
    <property type="component" value="Unassembled WGS sequence"/>
</dbReference>
<dbReference type="Pfam" id="PF08773">
    <property type="entry name" value="CathepsinC_exc"/>
    <property type="match status" value="1"/>
</dbReference>
<evidence type="ECO:0000256" key="1">
    <source>
        <dbReference type="SAM" id="SignalP"/>
    </source>
</evidence>
<dbReference type="InterPro" id="IPR036496">
    <property type="entry name" value="CathepsinC_exc_dom_sf"/>
</dbReference>
<gene>
    <name evidence="3" type="primary">CTSC_1</name>
    <name evidence="3" type="ORF">CEXT_166901</name>
</gene>
<sequence>MKLLIVCSFIFVLSCVKCDTPANCTYEDIRGEWVFLEGKRESNSSIDCNNFSGPIAHTLKITLRFPNVAFDEFGNKGYWTIATPASAIKFYLVGATMSWARTGPAILDTGYNLLLRFQFPRFLYTPTDQRCILRAWWSR</sequence>
<dbReference type="PROSITE" id="PS51257">
    <property type="entry name" value="PROKAR_LIPOPROTEIN"/>
    <property type="match status" value="1"/>
</dbReference>
<evidence type="ECO:0000313" key="3">
    <source>
        <dbReference type="EMBL" id="GIY23989.1"/>
    </source>
</evidence>
<dbReference type="AlphaFoldDB" id="A0AAV4RR28"/>
<feature type="signal peptide" evidence="1">
    <location>
        <begin position="1"/>
        <end position="18"/>
    </location>
</feature>
<proteinExistence type="predicted"/>
<evidence type="ECO:0000313" key="4">
    <source>
        <dbReference type="Proteomes" id="UP001054945"/>
    </source>
</evidence>